<dbReference type="EMBL" id="CP017630">
    <property type="protein sequence ID" value="AOW31572.1"/>
    <property type="molecule type" value="Genomic_DNA"/>
</dbReference>
<evidence type="ECO:0000256" key="1">
    <source>
        <dbReference type="ARBA" id="ARBA00023125"/>
    </source>
</evidence>
<evidence type="ECO:0000313" key="5">
    <source>
        <dbReference type="EMBL" id="AOW31572.1"/>
    </source>
</evidence>
<sequence length="586" mass="67490">MYEDAIWFKKHTKKILPYQSSSTSRPVENSLSGNLRAKIKKCKQSFDHTLLLFLFNVPPYMPKTKEVKQEVDETAIQNAIQDFKSGKFKTIAETARFYGLVPNTLRFRYNGGLPRKLAHTKEQLLSPEQEDEIVNWIVDSDADGHGRSRSDIIAFAELMLGTSESSPKIHESWYDRFKSRHDEIHTVEGRSISSLRAKAVTYEEILKYYRDYDSIVRQHKISHENIFNYDESRFIMGKGKSSRVAVPSYKNRTYVQSTEGRDSCTVIEAISMSGEALVPAVIFKGGSLRTGWFKDDAPDWYYTASKRGFTTNWLSLCWLKDIFVPQVKEKTSQGKVMLIMDGHGSHKTDEFRETCEKNNIIPMYLPPHSTHLLQPLDLGIFGPVKSRYKTKLSKLAGILEDTPVRQRLFIMRYHEARQEKLTKERIIKSWETAGLNPFDPDKVLKSSQLIVKRINDEIDQAEKDRERRAKERLRESEPSLEKLTKSQMIEKYTKDVKMLKSRICFLEAMNARLQFDLNIATAAAQNKKPEGVSSAIPMDENKGFKQVMGYIKEIRKDPKKKRRRKALGDITNTSKGSNSYTNFSGS</sequence>
<keyword evidence="1" id="KW-0238">DNA-binding</keyword>
<feature type="coiled-coil region" evidence="2">
    <location>
        <begin position="444"/>
        <end position="471"/>
    </location>
</feature>
<evidence type="ECO:0000259" key="4">
    <source>
        <dbReference type="PROSITE" id="PS51253"/>
    </source>
</evidence>
<feature type="region of interest" description="Disordered" evidence="3">
    <location>
        <begin position="554"/>
        <end position="586"/>
    </location>
</feature>
<dbReference type="InterPro" id="IPR036397">
    <property type="entry name" value="RNaseH_sf"/>
</dbReference>
<dbReference type="Pfam" id="PF03221">
    <property type="entry name" value="HTH_Tnp_Tc5"/>
    <property type="match status" value="1"/>
</dbReference>
<dbReference type="InterPro" id="IPR050863">
    <property type="entry name" value="CenT-Element_Derived"/>
</dbReference>
<dbReference type="Pfam" id="PF03184">
    <property type="entry name" value="DDE_1"/>
    <property type="match status" value="1"/>
</dbReference>
<accession>A0A1D8PTV2</accession>
<organism evidence="5 6">
    <name type="scientific">Candida albicans (strain SC5314 / ATCC MYA-2876)</name>
    <name type="common">Yeast</name>
    <dbReference type="NCBI Taxonomy" id="237561"/>
    <lineage>
        <taxon>Eukaryota</taxon>
        <taxon>Fungi</taxon>
        <taxon>Dikarya</taxon>
        <taxon>Ascomycota</taxon>
        <taxon>Saccharomycotina</taxon>
        <taxon>Pichiomycetes</taxon>
        <taxon>Debaryomycetaceae</taxon>
        <taxon>Candida/Lodderomyces clade</taxon>
        <taxon>Candida</taxon>
    </lineage>
</organism>
<dbReference type="AlphaFoldDB" id="A0A1D8PTV2"/>
<keyword evidence="2" id="KW-0175">Coiled coil</keyword>
<feature type="compositionally biased region" description="Polar residues" evidence="3">
    <location>
        <begin position="570"/>
        <end position="586"/>
    </location>
</feature>
<dbReference type="InterPro" id="IPR009057">
    <property type="entry name" value="Homeodomain-like_sf"/>
</dbReference>
<dbReference type="GO" id="GO:0003677">
    <property type="term" value="F:DNA binding"/>
    <property type="evidence" value="ECO:0000318"/>
    <property type="project" value="GO_Central"/>
</dbReference>
<dbReference type="PANTHER" id="PTHR19303">
    <property type="entry name" value="TRANSPOSON"/>
    <property type="match status" value="1"/>
</dbReference>
<dbReference type="PANTHER" id="PTHR19303:SF74">
    <property type="entry name" value="POGO TRANSPOSABLE ELEMENT WITH KRAB DOMAIN"/>
    <property type="match status" value="1"/>
</dbReference>
<dbReference type="SUPFAM" id="SSF46689">
    <property type="entry name" value="Homeodomain-like"/>
    <property type="match status" value="1"/>
</dbReference>
<dbReference type="GeneID" id="3648197"/>
<proteinExistence type="predicted"/>
<dbReference type="PROSITE" id="PS51253">
    <property type="entry name" value="HTH_CENPB"/>
    <property type="match status" value="1"/>
</dbReference>
<reference evidence="5 6" key="1">
    <citation type="journal article" date="2004" name="Proc. Natl. Acad. Sci. U.S.A.">
        <title>The diploid genome sequence of Candida albicans.</title>
        <authorList>
            <person name="Jones T."/>
            <person name="Federspiel N.A."/>
            <person name="Chibana H."/>
            <person name="Dungan J."/>
            <person name="Kalman S."/>
            <person name="Magee B.B."/>
            <person name="Newport G."/>
            <person name="Thorstenson Y.R."/>
            <person name="Agabian N."/>
            <person name="Magee P.T."/>
            <person name="Davis R.W."/>
            <person name="Scherer S."/>
        </authorList>
    </citation>
    <scope>NUCLEOTIDE SEQUENCE [LARGE SCALE GENOMIC DNA]</scope>
    <source>
        <strain evidence="6">SC5314 / ATCC MYA-2876</strain>
    </source>
</reference>
<dbReference type="Proteomes" id="UP000000559">
    <property type="component" value="Chromosome R"/>
</dbReference>
<dbReference type="Gene3D" id="3.30.420.10">
    <property type="entry name" value="Ribonuclease H-like superfamily/Ribonuclease H"/>
    <property type="match status" value="1"/>
</dbReference>
<keyword evidence="6" id="KW-1185">Reference proteome</keyword>
<feature type="domain" description="HTH CENPB-type" evidence="4">
    <location>
        <begin position="117"/>
        <end position="187"/>
    </location>
</feature>
<protein>
    <recommendedName>
        <fullName evidence="4">HTH CENPB-type domain-containing protein</fullName>
    </recommendedName>
</protein>
<dbReference type="InterPro" id="IPR006600">
    <property type="entry name" value="HTH_CenpB_DNA-bd_dom"/>
</dbReference>
<dbReference type="GO" id="GO:0005634">
    <property type="term" value="C:nucleus"/>
    <property type="evidence" value="ECO:0000318"/>
    <property type="project" value="GO_Central"/>
</dbReference>
<dbReference type="RefSeq" id="XP_710204.2">
    <property type="nucleotide sequence ID" value="XM_705112.2"/>
</dbReference>
<evidence type="ECO:0000256" key="2">
    <source>
        <dbReference type="SAM" id="Coils"/>
    </source>
</evidence>
<dbReference type="InParanoid" id="A0A1D8PTV2"/>
<name>A0A1D8PTV2_CANAL</name>
<reference evidence="5 6" key="2">
    <citation type="journal article" date="2007" name="Genome Biol.">
        <title>Assembly of the Candida albicans genome into sixteen supercontigs aligned on the eight chromosomes.</title>
        <authorList>
            <person name="van het Hoog M."/>
            <person name="Rast T.J."/>
            <person name="Martchenko M."/>
            <person name="Grindle S."/>
            <person name="Dignard D."/>
            <person name="Hogues H."/>
            <person name="Cuomo C."/>
            <person name="Berriman M."/>
            <person name="Scherer S."/>
            <person name="Magee B.B."/>
            <person name="Whiteway M."/>
            <person name="Chibana H."/>
            <person name="Nantel A."/>
            <person name="Magee P.T."/>
        </authorList>
    </citation>
    <scope>GENOME REANNOTATION</scope>
    <source>
        <strain evidence="6">SC5314 / ATCC MYA-2876</strain>
    </source>
</reference>
<evidence type="ECO:0000256" key="3">
    <source>
        <dbReference type="SAM" id="MobiDB-lite"/>
    </source>
</evidence>
<dbReference type="InterPro" id="IPR004875">
    <property type="entry name" value="DDE_SF_endonuclease_dom"/>
</dbReference>
<dbReference type="SMART" id="SM00674">
    <property type="entry name" value="CENPB"/>
    <property type="match status" value="1"/>
</dbReference>
<dbReference type="OrthoDB" id="4033386at2759"/>
<reference evidence="5 6" key="3">
    <citation type="journal article" date="2013" name="Genome Biol.">
        <title>Assembly of a phased diploid Candida albicans genome facilitates allele-specific measurements and provides a simple model for repeat and indel structure.</title>
        <authorList>
            <person name="Muzzey D."/>
            <person name="Schwartz K."/>
            <person name="Weissman J.S."/>
            <person name="Sherlock G."/>
        </authorList>
    </citation>
    <scope>NUCLEOTIDE SEQUENCE [LARGE SCALE GENOMIC DNA]</scope>
    <source>
        <strain evidence="6">SC5314 / ATCC MYA-2876</strain>
    </source>
</reference>
<dbReference type="SMR" id="A0A1D8PTV2"/>
<dbReference type="KEGG" id="cal:CAALFM_CR09050CA"/>
<gene>
    <name evidence="5" type="ordered locus">CAALFM_CR09050CA</name>
</gene>
<evidence type="ECO:0000313" key="6">
    <source>
        <dbReference type="Proteomes" id="UP000000559"/>
    </source>
</evidence>